<comment type="caution">
    <text evidence="3">The sequence shown here is derived from an EMBL/GenBank/DDBJ whole genome shotgun (WGS) entry which is preliminary data.</text>
</comment>
<dbReference type="EMBL" id="JABFAF010000011">
    <property type="protein sequence ID" value="MBA0870867.1"/>
    <property type="molecule type" value="Genomic_DNA"/>
</dbReference>
<dbReference type="GO" id="GO:0005524">
    <property type="term" value="F:ATP binding"/>
    <property type="evidence" value="ECO:0007669"/>
    <property type="project" value="UniProtKB-KW"/>
</dbReference>
<name>A0A7J9MJ33_GOSSC</name>
<keyword evidence="4" id="KW-1185">Reference proteome</keyword>
<dbReference type="Gene3D" id="1.10.510.10">
    <property type="entry name" value="Transferase(Phosphotransferase) domain 1"/>
    <property type="match status" value="1"/>
</dbReference>
<dbReference type="GO" id="GO:0007166">
    <property type="term" value="P:cell surface receptor signaling pathway"/>
    <property type="evidence" value="ECO:0007669"/>
    <property type="project" value="InterPro"/>
</dbReference>
<accession>A0A7J9MJ33</accession>
<organism evidence="3 4">
    <name type="scientific">Gossypium schwendimanii</name>
    <name type="common">Cotton</name>
    <dbReference type="NCBI Taxonomy" id="34291"/>
    <lineage>
        <taxon>Eukaryota</taxon>
        <taxon>Viridiplantae</taxon>
        <taxon>Streptophyta</taxon>
        <taxon>Embryophyta</taxon>
        <taxon>Tracheophyta</taxon>
        <taxon>Spermatophyta</taxon>
        <taxon>Magnoliopsida</taxon>
        <taxon>eudicotyledons</taxon>
        <taxon>Gunneridae</taxon>
        <taxon>Pentapetalae</taxon>
        <taxon>rosids</taxon>
        <taxon>malvids</taxon>
        <taxon>Malvales</taxon>
        <taxon>Malvaceae</taxon>
        <taxon>Malvoideae</taxon>
        <taxon>Gossypium</taxon>
    </lineage>
</organism>
<dbReference type="InterPro" id="IPR045274">
    <property type="entry name" value="WAK-like"/>
</dbReference>
<dbReference type="GO" id="GO:0004674">
    <property type="term" value="F:protein serine/threonine kinase activity"/>
    <property type="evidence" value="ECO:0007669"/>
    <property type="project" value="TreeGrafter"/>
</dbReference>
<dbReference type="GO" id="GO:0005886">
    <property type="term" value="C:plasma membrane"/>
    <property type="evidence" value="ECO:0007669"/>
    <property type="project" value="TreeGrafter"/>
</dbReference>
<dbReference type="PANTHER" id="PTHR27005">
    <property type="entry name" value="WALL-ASSOCIATED RECEPTOR KINASE-LIKE 21"/>
    <property type="match status" value="1"/>
</dbReference>
<evidence type="ECO:0000256" key="2">
    <source>
        <dbReference type="ARBA" id="ARBA00022840"/>
    </source>
</evidence>
<reference evidence="3 4" key="1">
    <citation type="journal article" date="2019" name="Genome Biol. Evol.">
        <title>Insights into the evolution of the New World diploid cottons (Gossypium, subgenus Houzingenia) based on genome sequencing.</title>
        <authorList>
            <person name="Grover C.E."/>
            <person name="Arick M.A. 2nd"/>
            <person name="Thrash A."/>
            <person name="Conover J.L."/>
            <person name="Sanders W.S."/>
            <person name="Peterson D.G."/>
            <person name="Frelichowski J.E."/>
            <person name="Scheffler J.A."/>
            <person name="Scheffler B.E."/>
            <person name="Wendel J.F."/>
        </authorList>
    </citation>
    <scope>NUCLEOTIDE SEQUENCE [LARGE SCALE GENOMIC DNA]</scope>
    <source>
        <strain evidence="3">1</strain>
        <tissue evidence="3">Leaf</tissue>
    </source>
</reference>
<dbReference type="Proteomes" id="UP000593576">
    <property type="component" value="Unassembled WGS sequence"/>
</dbReference>
<evidence type="ECO:0008006" key="5">
    <source>
        <dbReference type="Google" id="ProtNLM"/>
    </source>
</evidence>
<evidence type="ECO:0000256" key="1">
    <source>
        <dbReference type="ARBA" id="ARBA00022741"/>
    </source>
</evidence>
<proteinExistence type="predicted"/>
<keyword evidence="1" id="KW-0547">Nucleotide-binding</keyword>
<keyword evidence="2" id="KW-0067">ATP-binding</keyword>
<protein>
    <recommendedName>
        <fullName evidence="5">Serine-threonine/tyrosine-protein kinase catalytic domain-containing protein</fullName>
    </recommendedName>
</protein>
<dbReference type="AlphaFoldDB" id="A0A7J9MJ33"/>
<evidence type="ECO:0000313" key="4">
    <source>
        <dbReference type="Proteomes" id="UP000593576"/>
    </source>
</evidence>
<gene>
    <name evidence="3" type="ORF">Goshw_018092</name>
</gene>
<dbReference type="PANTHER" id="PTHR27005:SF515">
    <property type="entry name" value="WALL-ASSOCIATED RECEPTOR KINASE-LIKE 10-RELATED"/>
    <property type="match status" value="1"/>
</dbReference>
<dbReference type="OrthoDB" id="1000870at2759"/>
<sequence length="132" mass="15041">MSSMEENHLLDIVDAKIGKDGQKDEVVAVAQLAKRCLNLDGRYRPTMKEVAMELERLRTRQGDCIHTHQLKQAEVIYKISKFLFCFSPTNDSNLNLFMKLNVQEKPPLLTTALYLTVIDNCTVSHTTSDDQL</sequence>
<evidence type="ECO:0000313" key="3">
    <source>
        <dbReference type="EMBL" id="MBA0870867.1"/>
    </source>
</evidence>